<sequence>MVEETRSNRKVYAPVHAGLVGKSNRELKQGGIFVGLIRFAMRHVADIPHPDIKITLLAWNGKYLLKLEQGMLEQTYKVSELDLIGGDAEMRQLLDETFLASATQRFQDMRADLHAALERHDLL</sequence>
<evidence type="ECO:0000313" key="1">
    <source>
        <dbReference type="EMBL" id="GAA4376809.1"/>
    </source>
</evidence>
<accession>A0ABP8IWS0</accession>
<protein>
    <submittedName>
        <fullName evidence="1">Uncharacterized protein</fullName>
    </submittedName>
</protein>
<organism evidence="1 2">
    <name type="scientific">Hymenobacter koreensis</name>
    <dbReference type="NCBI Taxonomy" id="1084523"/>
    <lineage>
        <taxon>Bacteria</taxon>
        <taxon>Pseudomonadati</taxon>
        <taxon>Bacteroidota</taxon>
        <taxon>Cytophagia</taxon>
        <taxon>Cytophagales</taxon>
        <taxon>Hymenobacteraceae</taxon>
        <taxon>Hymenobacter</taxon>
    </lineage>
</organism>
<dbReference type="EMBL" id="BAABHA010000002">
    <property type="protein sequence ID" value="GAA4376809.1"/>
    <property type="molecule type" value="Genomic_DNA"/>
</dbReference>
<comment type="caution">
    <text evidence="1">The sequence shown here is derived from an EMBL/GenBank/DDBJ whole genome shotgun (WGS) entry which is preliminary data.</text>
</comment>
<proteinExistence type="predicted"/>
<reference evidence="2" key="1">
    <citation type="journal article" date="2019" name="Int. J. Syst. Evol. Microbiol.">
        <title>The Global Catalogue of Microorganisms (GCM) 10K type strain sequencing project: providing services to taxonomists for standard genome sequencing and annotation.</title>
        <authorList>
            <consortium name="The Broad Institute Genomics Platform"/>
            <consortium name="The Broad Institute Genome Sequencing Center for Infectious Disease"/>
            <person name="Wu L."/>
            <person name="Ma J."/>
        </authorList>
    </citation>
    <scope>NUCLEOTIDE SEQUENCE [LARGE SCALE GENOMIC DNA]</scope>
    <source>
        <strain evidence="2">JCM 17924</strain>
    </source>
</reference>
<name>A0ABP8IWS0_9BACT</name>
<gene>
    <name evidence="1" type="ORF">GCM10023186_11020</name>
</gene>
<evidence type="ECO:0000313" key="2">
    <source>
        <dbReference type="Proteomes" id="UP001500454"/>
    </source>
</evidence>
<dbReference type="Proteomes" id="UP001500454">
    <property type="component" value="Unassembled WGS sequence"/>
</dbReference>
<keyword evidence="2" id="KW-1185">Reference proteome</keyword>